<dbReference type="InterPro" id="IPR005532">
    <property type="entry name" value="SUMF_dom"/>
</dbReference>
<dbReference type="FunFam" id="3.90.1580.10:FF:000006">
    <property type="entry name" value="Generic methyltransferase, putative"/>
    <property type="match status" value="1"/>
</dbReference>
<dbReference type="SUPFAM" id="SSF53335">
    <property type="entry name" value="S-adenosyl-L-methionine-dependent methyltransferases"/>
    <property type="match status" value="1"/>
</dbReference>
<evidence type="ECO:0000259" key="4">
    <source>
        <dbReference type="Pfam" id="PF03781"/>
    </source>
</evidence>
<accession>A0A081KEF2</accession>
<dbReference type="InterPro" id="IPR024775">
    <property type="entry name" value="DinB-like"/>
</dbReference>
<evidence type="ECO:0000256" key="2">
    <source>
        <dbReference type="ARBA" id="ARBA00023004"/>
    </source>
</evidence>
<dbReference type="Proteomes" id="UP000027997">
    <property type="component" value="Unassembled WGS sequence"/>
</dbReference>
<dbReference type="InterPro" id="IPR027625">
    <property type="entry name" value="OvoA_Cterm"/>
</dbReference>
<organism evidence="7 8">
    <name type="scientific">Endozoicomonas elysicola</name>
    <dbReference type="NCBI Taxonomy" id="305900"/>
    <lineage>
        <taxon>Bacteria</taxon>
        <taxon>Pseudomonadati</taxon>
        <taxon>Pseudomonadota</taxon>
        <taxon>Gammaproteobacteria</taxon>
        <taxon>Oceanospirillales</taxon>
        <taxon>Endozoicomonadaceae</taxon>
        <taxon>Endozoicomonas</taxon>
    </lineage>
</organism>
<dbReference type="InterPro" id="IPR013216">
    <property type="entry name" value="Methyltransf_11"/>
</dbReference>
<proteinExistence type="predicted"/>
<dbReference type="NCBIfam" id="TIGR04344">
    <property type="entry name" value="ovoA_Nterm"/>
    <property type="match status" value="1"/>
</dbReference>
<evidence type="ECO:0000313" key="7">
    <source>
        <dbReference type="EMBL" id="KEI72528.1"/>
    </source>
</evidence>
<evidence type="ECO:0000259" key="5">
    <source>
        <dbReference type="Pfam" id="PF08241"/>
    </source>
</evidence>
<dbReference type="Gene3D" id="3.90.1580.10">
    <property type="entry name" value="paralog of FGE (formylglycine-generating enzyme)"/>
    <property type="match status" value="1"/>
</dbReference>
<dbReference type="AlphaFoldDB" id="A0A081KEF2"/>
<dbReference type="Pfam" id="PF08241">
    <property type="entry name" value="Methyltransf_11"/>
    <property type="match status" value="1"/>
</dbReference>
<comment type="caution">
    <text evidence="7">The sequence shown here is derived from an EMBL/GenBank/DDBJ whole genome shotgun (WGS) entry which is preliminary data.</text>
</comment>
<dbReference type="InterPro" id="IPR029063">
    <property type="entry name" value="SAM-dependent_MTases_sf"/>
</dbReference>
<keyword evidence="7" id="KW-0489">Methyltransferase</keyword>
<dbReference type="GO" id="GO:0032259">
    <property type="term" value="P:methylation"/>
    <property type="evidence" value="ECO:0007669"/>
    <property type="project" value="UniProtKB-KW"/>
</dbReference>
<dbReference type="CDD" id="cd02440">
    <property type="entry name" value="AdoMet_MTases"/>
    <property type="match status" value="1"/>
</dbReference>
<sequence>MAENTASHIDYSVTPDVNQEKVIRTLVLNEGNPESKRQELLNYFHQTFDQYDLLFETLAREEAWYEKAIPLRHPLIFYYGHTAAFFINKLITAKLIPERVDPYIESTVAIGVDEMSWDDLDDNNYKWPTVQQVRDYRSKVRTLVSSFVQDMPLEIPITWESPAWIILMGIEHERIHLETSSVLIRQLPISYVQPHSSWQHCTETGSAPENRLIDIDSRSLRLGKDYDNSLYGWDNEYGHFEVEVAPFKASEYLVSNQEFKTFMDAGGYDNERWWTDEGWAWATFSNSDGKARHPEFWVPDGDRYRYRTMLEEIDMPWNWPADVNCHEAQAFCRWKSEVTGKKIQLPSEAEWYCLREAIDTDQPWWDKAPGNINLEYWSSSCPVDRFRTGQLCDIIGNVWQWTTTPIDSYEGFRVHPCYDDFSTPTFDGRHNLIKGGCWISTGNYAIKDSRYAFRRHFFQHAGFRYVESNTMTNTSNNPYESDSLVAQYLAFHFGEIFFEVPNYPEACARICYEVSGDTPRTRALDLGCSVGRTSFELARWFQHVDGIDFSARFISAAAELQERGKVRYHVPTEGELGDYFIADMNEIGLGDINTNRVRFTQGDACNLKPIHNDYDLVFAGNLIDRLNNPALFLGMIHERIRPGGILVITSPYTWLEEYTPKENWLGGIRENGEAVDTHTGLQRALSTHFEEARPAFDIPFVIRETARKYQHTVAQCTIWKRKSE</sequence>
<keyword evidence="8" id="KW-1185">Reference proteome</keyword>
<dbReference type="PANTHER" id="PTHR23150:SF26">
    <property type="entry name" value="GENERIC METHYLTRANSFERASE"/>
    <property type="match status" value="1"/>
</dbReference>
<evidence type="ECO:0000256" key="3">
    <source>
        <dbReference type="ARBA" id="ARBA00037882"/>
    </source>
</evidence>
<gene>
    <name evidence="7" type="ORF">GV64_18935</name>
</gene>
<feature type="domain" description="DinB-like" evidence="6">
    <location>
        <begin position="44"/>
        <end position="179"/>
    </location>
</feature>
<reference evidence="7 8" key="1">
    <citation type="submission" date="2014-06" db="EMBL/GenBank/DDBJ databases">
        <title>Whole Genome Sequences of Three Symbiotic Endozoicomonas Bacteria.</title>
        <authorList>
            <person name="Neave M.J."/>
            <person name="Apprill A."/>
            <person name="Voolstra C.R."/>
        </authorList>
    </citation>
    <scope>NUCLEOTIDE SEQUENCE [LARGE SCALE GENOMIC DNA]</scope>
    <source>
        <strain evidence="7 8">DSM 22380</strain>
    </source>
</reference>
<dbReference type="STRING" id="305900.GV64_18935"/>
<evidence type="ECO:0000259" key="6">
    <source>
        <dbReference type="Pfam" id="PF12867"/>
    </source>
</evidence>
<evidence type="ECO:0000256" key="1">
    <source>
        <dbReference type="ARBA" id="ARBA00023002"/>
    </source>
</evidence>
<dbReference type="RefSeq" id="WP_020584886.1">
    <property type="nucleotide sequence ID" value="NZ_JOJP01000001.1"/>
</dbReference>
<dbReference type="NCBIfam" id="TIGR04345">
    <property type="entry name" value="ovoA_Cterm"/>
    <property type="match status" value="1"/>
</dbReference>
<dbReference type="SUPFAM" id="SSF56436">
    <property type="entry name" value="C-type lectin-like"/>
    <property type="match status" value="1"/>
</dbReference>
<evidence type="ECO:0000313" key="8">
    <source>
        <dbReference type="Proteomes" id="UP000027997"/>
    </source>
</evidence>
<feature type="domain" description="Methyltransferase type 11" evidence="5">
    <location>
        <begin position="524"/>
        <end position="648"/>
    </location>
</feature>
<feature type="domain" description="Sulfatase-modifying factor enzyme-like" evidence="4">
    <location>
        <begin position="222"/>
        <end position="466"/>
    </location>
</feature>
<dbReference type="GO" id="GO:0008757">
    <property type="term" value="F:S-adenosylmethionine-dependent methyltransferase activity"/>
    <property type="evidence" value="ECO:0007669"/>
    <property type="project" value="InterPro"/>
</dbReference>
<comment type="pathway">
    <text evidence="3">Amino-acid biosynthesis; ergothioneine biosynthesis.</text>
</comment>
<dbReference type="InterPro" id="IPR042095">
    <property type="entry name" value="SUMF_sf"/>
</dbReference>
<dbReference type="Pfam" id="PF03781">
    <property type="entry name" value="FGE-sulfatase"/>
    <property type="match status" value="1"/>
</dbReference>
<dbReference type="eggNOG" id="COG1262">
    <property type="taxonomic scope" value="Bacteria"/>
</dbReference>
<keyword evidence="7" id="KW-0808">Transferase</keyword>
<dbReference type="GO" id="GO:0120147">
    <property type="term" value="F:formylglycine-generating oxidase activity"/>
    <property type="evidence" value="ECO:0007669"/>
    <property type="project" value="TreeGrafter"/>
</dbReference>
<dbReference type="InterPro" id="IPR016187">
    <property type="entry name" value="CTDL_fold"/>
</dbReference>
<dbReference type="InterPro" id="IPR027577">
    <property type="entry name" value="OvoA_Nterm"/>
</dbReference>
<keyword evidence="2" id="KW-0408">Iron</keyword>
<dbReference type="PANTHER" id="PTHR23150">
    <property type="entry name" value="SULFATASE MODIFYING FACTOR 1, 2"/>
    <property type="match status" value="1"/>
</dbReference>
<name>A0A081KEF2_9GAMM</name>
<protein>
    <submittedName>
        <fullName evidence="7">SAM-dependent methyltransferase</fullName>
    </submittedName>
</protein>
<dbReference type="Gene3D" id="3.40.50.150">
    <property type="entry name" value="Vaccinia Virus protein VP39"/>
    <property type="match status" value="1"/>
</dbReference>
<dbReference type="EMBL" id="JOJP01000001">
    <property type="protein sequence ID" value="KEI72528.1"/>
    <property type="molecule type" value="Genomic_DNA"/>
</dbReference>
<dbReference type="Pfam" id="PF12867">
    <property type="entry name" value="DinB_2"/>
    <property type="match status" value="1"/>
</dbReference>
<keyword evidence="1" id="KW-0560">Oxidoreductase</keyword>
<dbReference type="InterPro" id="IPR051043">
    <property type="entry name" value="Sulfatase_Mod_Factor_Kinase"/>
</dbReference>